<keyword evidence="5 6" id="KW-0539">Nucleus</keyword>
<dbReference type="PROSITE" id="PS50294">
    <property type="entry name" value="WD_REPEATS_REGION"/>
    <property type="match status" value="2"/>
</dbReference>
<dbReference type="EMBL" id="JAUJYO010000015">
    <property type="protein sequence ID" value="KAK1295802.1"/>
    <property type="molecule type" value="Genomic_DNA"/>
</dbReference>
<keyword evidence="9" id="KW-1185">Reference proteome</keyword>
<comment type="function">
    <text evidence="6">Required for the formation of N(7)-methylguanine at position 46 (m7G46) in tRNA. In the complex, it is required to stabilize and induce conformational changes of the catalytic subunit.</text>
</comment>
<evidence type="ECO:0000256" key="7">
    <source>
        <dbReference type="PROSITE-ProRule" id="PRU00221"/>
    </source>
</evidence>
<reference evidence="8" key="1">
    <citation type="journal article" date="2023" name="Nat. Commun.">
        <title>Diploid and tetraploid genomes of Acorus and the evolution of monocots.</title>
        <authorList>
            <person name="Ma L."/>
            <person name="Liu K.W."/>
            <person name="Li Z."/>
            <person name="Hsiao Y.Y."/>
            <person name="Qi Y."/>
            <person name="Fu T."/>
            <person name="Tang G.D."/>
            <person name="Zhang D."/>
            <person name="Sun W.H."/>
            <person name="Liu D.K."/>
            <person name="Li Y."/>
            <person name="Chen G.Z."/>
            <person name="Liu X.D."/>
            <person name="Liao X.Y."/>
            <person name="Jiang Y.T."/>
            <person name="Yu X."/>
            <person name="Hao Y."/>
            <person name="Huang J."/>
            <person name="Zhao X.W."/>
            <person name="Ke S."/>
            <person name="Chen Y.Y."/>
            <person name="Wu W.L."/>
            <person name="Hsu J.L."/>
            <person name="Lin Y.F."/>
            <person name="Huang M.D."/>
            <person name="Li C.Y."/>
            <person name="Huang L."/>
            <person name="Wang Z.W."/>
            <person name="Zhao X."/>
            <person name="Zhong W.Y."/>
            <person name="Peng D.H."/>
            <person name="Ahmad S."/>
            <person name="Lan S."/>
            <person name="Zhang J.S."/>
            <person name="Tsai W.C."/>
            <person name="Van de Peer Y."/>
            <person name="Liu Z.J."/>
        </authorList>
    </citation>
    <scope>NUCLEOTIDE SEQUENCE</scope>
    <source>
        <strain evidence="8">CP</strain>
    </source>
</reference>
<dbReference type="HAMAP" id="MF_03056">
    <property type="entry name" value="TRM82"/>
    <property type="match status" value="1"/>
</dbReference>
<dbReference type="Pfam" id="PF00400">
    <property type="entry name" value="WD40"/>
    <property type="match status" value="3"/>
</dbReference>
<dbReference type="FunFam" id="2.130.10.10:FF:001350">
    <property type="entry name" value="tRNA (guanine-N(7)-)-methyltransferase non-catalytic subunit"/>
    <property type="match status" value="1"/>
</dbReference>
<dbReference type="Proteomes" id="UP001180020">
    <property type="component" value="Unassembled WGS sequence"/>
</dbReference>
<accession>A0AAV9D4R5</accession>
<dbReference type="InterPro" id="IPR001680">
    <property type="entry name" value="WD40_rpt"/>
</dbReference>
<evidence type="ECO:0000256" key="6">
    <source>
        <dbReference type="HAMAP-Rule" id="MF_03056"/>
    </source>
</evidence>
<protein>
    <recommendedName>
        <fullName evidence="6">tRNA (guanine-N(7)-)-methyltransferase non-catalytic subunit</fullName>
    </recommendedName>
    <alternativeName>
        <fullName evidence="6">WD repeat-containing protein 4 homolog</fullName>
    </alternativeName>
</protein>
<gene>
    <name evidence="8" type="ORF">QJS10_CPB15g02058</name>
</gene>
<proteinExistence type="inferred from homology"/>
<dbReference type="SUPFAM" id="SSF50978">
    <property type="entry name" value="WD40 repeat-like"/>
    <property type="match status" value="1"/>
</dbReference>
<keyword evidence="4 6" id="KW-0677">Repeat</keyword>
<feature type="repeat" description="WD" evidence="7">
    <location>
        <begin position="58"/>
        <end position="99"/>
    </location>
</feature>
<comment type="subunit">
    <text evidence="6">Forms a heterodimer with the catalytic subunit.</text>
</comment>
<dbReference type="GO" id="GO:0106004">
    <property type="term" value="P:tRNA (guanine-N7)-methylation"/>
    <property type="evidence" value="ECO:0007669"/>
    <property type="project" value="UniProtKB-UniRule"/>
</dbReference>
<dbReference type="GO" id="GO:0005634">
    <property type="term" value="C:nucleus"/>
    <property type="evidence" value="ECO:0007669"/>
    <property type="project" value="UniProtKB-SubCell"/>
</dbReference>
<dbReference type="InterPro" id="IPR028884">
    <property type="entry name" value="Trm82"/>
</dbReference>
<evidence type="ECO:0000256" key="1">
    <source>
        <dbReference type="ARBA" id="ARBA00004123"/>
    </source>
</evidence>
<dbReference type="GO" id="GO:0043527">
    <property type="term" value="C:tRNA methyltransferase complex"/>
    <property type="evidence" value="ECO:0007669"/>
    <property type="project" value="TreeGrafter"/>
</dbReference>
<keyword evidence="2 6" id="KW-0853">WD repeat</keyword>
<organism evidence="8 9">
    <name type="scientific">Acorus calamus</name>
    <name type="common">Sweet flag</name>
    <dbReference type="NCBI Taxonomy" id="4465"/>
    <lineage>
        <taxon>Eukaryota</taxon>
        <taxon>Viridiplantae</taxon>
        <taxon>Streptophyta</taxon>
        <taxon>Embryophyta</taxon>
        <taxon>Tracheophyta</taxon>
        <taxon>Spermatophyta</taxon>
        <taxon>Magnoliopsida</taxon>
        <taxon>Liliopsida</taxon>
        <taxon>Acoraceae</taxon>
        <taxon>Acorus</taxon>
    </lineage>
</organism>
<comment type="pathway">
    <text evidence="6">tRNA modification; N(7)-methylguanine-tRNA biosynthesis.</text>
</comment>
<dbReference type="PANTHER" id="PTHR16288">
    <property type="entry name" value="WD40 REPEAT PROTEIN 4"/>
    <property type="match status" value="1"/>
</dbReference>
<dbReference type="SMART" id="SM00320">
    <property type="entry name" value="WD40"/>
    <property type="match status" value="5"/>
</dbReference>
<reference evidence="8" key="2">
    <citation type="submission" date="2023-06" db="EMBL/GenBank/DDBJ databases">
        <authorList>
            <person name="Ma L."/>
            <person name="Liu K.-W."/>
            <person name="Li Z."/>
            <person name="Hsiao Y.-Y."/>
            <person name="Qi Y."/>
            <person name="Fu T."/>
            <person name="Tang G."/>
            <person name="Zhang D."/>
            <person name="Sun W.-H."/>
            <person name="Liu D.-K."/>
            <person name="Li Y."/>
            <person name="Chen G.-Z."/>
            <person name="Liu X.-D."/>
            <person name="Liao X.-Y."/>
            <person name="Jiang Y.-T."/>
            <person name="Yu X."/>
            <person name="Hao Y."/>
            <person name="Huang J."/>
            <person name="Zhao X.-W."/>
            <person name="Ke S."/>
            <person name="Chen Y.-Y."/>
            <person name="Wu W.-L."/>
            <person name="Hsu J.-L."/>
            <person name="Lin Y.-F."/>
            <person name="Huang M.-D."/>
            <person name="Li C.-Y."/>
            <person name="Huang L."/>
            <person name="Wang Z.-W."/>
            <person name="Zhao X."/>
            <person name="Zhong W.-Y."/>
            <person name="Peng D.-H."/>
            <person name="Ahmad S."/>
            <person name="Lan S."/>
            <person name="Zhang J.-S."/>
            <person name="Tsai W.-C."/>
            <person name="Van De Peer Y."/>
            <person name="Liu Z.-J."/>
        </authorList>
    </citation>
    <scope>NUCLEOTIDE SEQUENCE</scope>
    <source>
        <strain evidence="8">CP</strain>
        <tissue evidence="8">Leaves</tissue>
    </source>
</reference>
<feature type="repeat" description="WD" evidence="7">
    <location>
        <begin position="198"/>
        <end position="243"/>
    </location>
</feature>
<comment type="similarity">
    <text evidence="6">Belongs to the WD repeat TRM82 family.</text>
</comment>
<name>A0AAV9D4R5_ACOCL</name>
<evidence type="ECO:0000256" key="4">
    <source>
        <dbReference type="ARBA" id="ARBA00022737"/>
    </source>
</evidence>
<evidence type="ECO:0000313" key="8">
    <source>
        <dbReference type="EMBL" id="KAK1295802.1"/>
    </source>
</evidence>
<comment type="caution">
    <text evidence="8">The sequence shown here is derived from an EMBL/GenBank/DDBJ whole genome shotgun (WGS) entry which is preliminary data.</text>
</comment>
<keyword evidence="3 6" id="KW-0819">tRNA processing</keyword>
<dbReference type="AlphaFoldDB" id="A0AAV9D4R5"/>
<comment type="subcellular location">
    <subcellularLocation>
        <location evidence="1 6">Nucleus</location>
    </subcellularLocation>
</comment>
<dbReference type="PROSITE" id="PS50082">
    <property type="entry name" value="WD_REPEATS_2"/>
    <property type="match status" value="2"/>
</dbReference>
<evidence type="ECO:0000256" key="3">
    <source>
        <dbReference type="ARBA" id="ARBA00022694"/>
    </source>
</evidence>
<dbReference type="InterPro" id="IPR015943">
    <property type="entry name" value="WD40/YVTN_repeat-like_dom_sf"/>
</dbReference>
<evidence type="ECO:0000256" key="2">
    <source>
        <dbReference type="ARBA" id="ARBA00022574"/>
    </source>
</evidence>
<sequence>MEDPSIEECESSCDKEVAPAVISVHPLESFVAVAVGSELRVFDINGDCAVSLLDGSGLPPHTVSIRAICFGANGRFFASAGDDKLVKVWKTDSWQCVCTVHSEKRVTAVAVSHDGLFVTFADKFGVIWVTSLEDDGEDQMSVHRKAAPLLGHYCSIITSLEYSPDGKFIATADRDFKIRISVFPKRPLTGAHEIQSYCLGHTDYISCLAFVCTLDYPEGFLLSGSGDSTVRLWDFVSGCLLDTCEVGAKAGLVEHNGKEEENHTAITDLCASPDGSLIAVATQSLCGIVILSCNFSSRNISFVKVVNVEDNYSPTSIATTATADYVWSVMGASNLSASGISSVARVRVFKSSKTTENDFDTHEMVPLKDEKIPGSNKLLETLQGSSDVLEGGKALEAAAEAVKSAMRNLLIKKQYSVEKMELRKKSRNDRKLKQQC</sequence>
<dbReference type="PANTHER" id="PTHR16288:SF0">
    <property type="entry name" value="TRNA (GUANINE-N(7)-)-METHYLTRANSFERASE NON-CATALYTIC SUBUNIT WDR4"/>
    <property type="match status" value="1"/>
</dbReference>
<evidence type="ECO:0000313" key="9">
    <source>
        <dbReference type="Proteomes" id="UP001180020"/>
    </source>
</evidence>
<evidence type="ECO:0000256" key="5">
    <source>
        <dbReference type="ARBA" id="ARBA00023242"/>
    </source>
</evidence>
<dbReference type="Gene3D" id="2.130.10.10">
    <property type="entry name" value="YVTN repeat-like/Quinoprotein amine dehydrogenase"/>
    <property type="match status" value="2"/>
</dbReference>
<dbReference type="GO" id="GO:0005829">
    <property type="term" value="C:cytosol"/>
    <property type="evidence" value="ECO:0007669"/>
    <property type="project" value="TreeGrafter"/>
</dbReference>
<dbReference type="InterPro" id="IPR036322">
    <property type="entry name" value="WD40_repeat_dom_sf"/>
</dbReference>